<dbReference type="GO" id="GO:0005886">
    <property type="term" value="C:plasma membrane"/>
    <property type="evidence" value="ECO:0007669"/>
    <property type="project" value="TreeGrafter"/>
</dbReference>
<reference evidence="8" key="1">
    <citation type="submission" date="2015-11" db="EMBL/GenBank/DDBJ databases">
        <title>De novo transcriptome assembly of four potential Pierce s Disease insect vectors from Arizona vineyards.</title>
        <authorList>
            <person name="Tassone E.E."/>
        </authorList>
    </citation>
    <scope>NUCLEOTIDE SEQUENCE</scope>
</reference>
<dbReference type="InterPro" id="IPR003439">
    <property type="entry name" value="ABC_transporter-like_ATP-bd"/>
</dbReference>
<keyword evidence="5" id="KW-1133">Transmembrane helix</keyword>
<proteinExistence type="inferred from homology"/>
<feature type="domain" description="ABC transporter" evidence="7">
    <location>
        <begin position="34"/>
        <end position="127"/>
    </location>
</feature>
<comment type="subcellular location">
    <subcellularLocation>
        <location evidence="1">Membrane</location>
        <topology evidence="1">Multi-pass membrane protein</topology>
    </subcellularLocation>
</comment>
<dbReference type="AlphaFoldDB" id="A0A1B6K7M8"/>
<accession>A0A1B6K7M8</accession>
<evidence type="ECO:0000256" key="1">
    <source>
        <dbReference type="ARBA" id="ARBA00004141"/>
    </source>
</evidence>
<evidence type="ECO:0000256" key="6">
    <source>
        <dbReference type="ARBA" id="ARBA00023136"/>
    </source>
</evidence>
<dbReference type="GO" id="GO:0005524">
    <property type="term" value="F:ATP binding"/>
    <property type="evidence" value="ECO:0007669"/>
    <property type="project" value="InterPro"/>
</dbReference>
<dbReference type="GO" id="GO:0042626">
    <property type="term" value="F:ATPase-coupled transmembrane transporter activity"/>
    <property type="evidence" value="ECO:0007669"/>
    <property type="project" value="TreeGrafter"/>
</dbReference>
<dbReference type="InterPro" id="IPR027417">
    <property type="entry name" value="P-loop_NTPase"/>
</dbReference>
<protein>
    <recommendedName>
        <fullName evidence="7">ABC transporter domain-containing protein</fullName>
    </recommendedName>
</protein>
<dbReference type="Gene3D" id="3.40.50.300">
    <property type="entry name" value="P-loop containing nucleotide triphosphate hydrolases"/>
    <property type="match status" value="1"/>
</dbReference>
<keyword evidence="3" id="KW-0813">Transport</keyword>
<sequence>MEAAELGYAGPWRSKGLTIEFSDLIFKAGGKVILNGVSGRFRSGHLSAVMGPSGAGKTSLLNILSGFTPPSQLEGTITLDGEPRDLSKLRQQLCYITQEFSMLEYLSVRETMHIAANLKLGPTVGNEKKNIVIDDVAPTSPSVEATSSITIFFFSFPTVGPSLRLAAMCIVSLTDRYSSMENSCVM</sequence>
<dbReference type="InterPro" id="IPR050352">
    <property type="entry name" value="ABCG_transporters"/>
</dbReference>
<organism evidence="8">
    <name type="scientific">Homalodisca liturata</name>
    <dbReference type="NCBI Taxonomy" id="320908"/>
    <lineage>
        <taxon>Eukaryota</taxon>
        <taxon>Metazoa</taxon>
        <taxon>Ecdysozoa</taxon>
        <taxon>Arthropoda</taxon>
        <taxon>Hexapoda</taxon>
        <taxon>Insecta</taxon>
        <taxon>Pterygota</taxon>
        <taxon>Neoptera</taxon>
        <taxon>Paraneoptera</taxon>
        <taxon>Hemiptera</taxon>
        <taxon>Auchenorrhyncha</taxon>
        <taxon>Membracoidea</taxon>
        <taxon>Cicadellidae</taxon>
        <taxon>Cicadellinae</taxon>
        <taxon>Proconiini</taxon>
        <taxon>Homalodisca</taxon>
    </lineage>
</organism>
<evidence type="ECO:0000256" key="2">
    <source>
        <dbReference type="ARBA" id="ARBA00005814"/>
    </source>
</evidence>
<dbReference type="Pfam" id="PF00005">
    <property type="entry name" value="ABC_tran"/>
    <property type="match status" value="1"/>
</dbReference>
<dbReference type="PANTHER" id="PTHR48041">
    <property type="entry name" value="ABC TRANSPORTER G FAMILY MEMBER 28"/>
    <property type="match status" value="1"/>
</dbReference>
<dbReference type="SUPFAM" id="SSF52540">
    <property type="entry name" value="P-loop containing nucleoside triphosphate hydrolases"/>
    <property type="match status" value="1"/>
</dbReference>
<gene>
    <name evidence="8" type="ORF">g.44984</name>
</gene>
<dbReference type="PANTHER" id="PTHR48041:SF118">
    <property type="entry name" value="ATP-BINDING CASSETTE TRANSPORTER (ABC TRANSPORTER) FAMILY G MEMBER 16"/>
    <property type="match status" value="1"/>
</dbReference>
<evidence type="ECO:0000259" key="7">
    <source>
        <dbReference type="Pfam" id="PF00005"/>
    </source>
</evidence>
<evidence type="ECO:0000256" key="3">
    <source>
        <dbReference type="ARBA" id="ARBA00022448"/>
    </source>
</evidence>
<evidence type="ECO:0000256" key="5">
    <source>
        <dbReference type="ARBA" id="ARBA00022989"/>
    </source>
</evidence>
<comment type="similarity">
    <text evidence="2">Belongs to the ABC transporter superfamily. ABCG family. Eye pigment precursor importer (TC 3.A.1.204) subfamily.</text>
</comment>
<dbReference type="EMBL" id="GECU01000257">
    <property type="protein sequence ID" value="JAT07450.1"/>
    <property type="molecule type" value="Transcribed_RNA"/>
</dbReference>
<evidence type="ECO:0000313" key="8">
    <source>
        <dbReference type="EMBL" id="JAT07450.1"/>
    </source>
</evidence>
<keyword evidence="6" id="KW-0472">Membrane</keyword>
<name>A0A1B6K7M8_9HEMI</name>
<keyword evidence="4" id="KW-0812">Transmembrane</keyword>
<dbReference type="GO" id="GO:0016887">
    <property type="term" value="F:ATP hydrolysis activity"/>
    <property type="evidence" value="ECO:0007669"/>
    <property type="project" value="InterPro"/>
</dbReference>
<evidence type="ECO:0000256" key="4">
    <source>
        <dbReference type="ARBA" id="ARBA00022692"/>
    </source>
</evidence>